<sequence length="31" mass="3241">MVVIRSAAGFSSKRNGCQLFSGSLEVREGGP</sequence>
<dbReference type="AlphaFoldDB" id="A0A0E9W5H1"/>
<name>A0A0E9W5H1_ANGAN</name>
<dbReference type="EMBL" id="GBXM01023767">
    <property type="protein sequence ID" value="JAH84810.1"/>
    <property type="molecule type" value="Transcribed_RNA"/>
</dbReference>
<evidence type="ECO:0000313" key="1">
    <source>
        <dbReference type="EMBL" id="JAH84810.1"/>
    </source>
</evidence>
<organism evidence="1">
    <name type="scientific">Anguilla anguilla</name>
    <name type="common">European freshwater eel</name>
    <name type="synonym">Muraena anguilla</name>
    <dbReference type="NCBI Taxonomy" id="7936"/>
    <lineage>
        <taxon>Eukaryota</taxon>
        <taxon>Metazoa</taxon>
        <taxon>Chordata</taxon>
        <taxon>Craniata</taxon>
        <taxon>Vertebrata</taxon>
        <taxon>Euteleostomi</taxon>
        <taxon>Actinopterygii</taxon>
        <taxon>Neopterygii</taxon>
        <taxon>Teleostei</taxon>
        <taxon>Anguilliformes</taxon>
        <taxon>Anguillidae</taxon>
        <taxon>Anguilla</taxon>
    </lineage>
</organism>
<protein>
    <submittedName>
        <fullName evidence="1">Uncharacterized protein</fullName>
    </submittedName>
</protein>
<proteinExistence type="predicted"/>
<reference evidence="1" key="1">
    <citation type="submission" date="2014-11" db="EMBL/GenBank/DDBJ databases">
        <authorList>
            <person name="Amaro Gonzalez C."/>
        </authorList>
    </citation>
    <scope>NUCLEOTIDE SEQUENCE</scope>
</reference>
<accession>A0A0E9W5H1</accession>
<reference evidence="1" key="2">
    <citation type="journal article" date="2015" name="Fish Shellfish Immunol.">
        <title>Early steps in the European eel (Anguilla anguilla)-Vibrio vulnificus interaction in the gills: Role of the RtxA13 toxin.</title>
        <authorList>
            <person name="Callol A."/>
            <person name="Pajuelo D."/>
            <person name="Ebbesson L."/>
            <person name="Teles M."/>
            <person name="MacKenzie S."/>
            <person name="Amaro C."/>
        </authorList>
    </citation>
    <scope>NUCLEOTIDE SEQUENCE</scope>
</reference>